<feature type="transmembrane region" description="Helical" evidence="6">
    <location>
        <begin position="104"/>
        <end position="133"/>
    </location>
</feature>
<comment type="subcellular location">
    <subcellularLocation>
        <location evidence="1">Membrane</location>
        <topology evidence="1">Multi-pass membrane protein</topology>
    </subcellularLocation>
</comment>
<dbReference type="SMART" id="SM00054">
    <property type="entry name" value="EFh"/>
    <property type="match status" value="2"/>
</dbReference>
<evidence type="ECO:0000259" key="7">
    <source>
        <dbReference type="PROSITE" id="PS50222"/>
    </source>
</evidence>
<sequence>VKNQYRRVEGKSQEDEWLWPEIFFTTWFFLELCFRLASERSGFFIGAEARWNLFDGLLVLNSLVEFAFTISSDLSFLRIFRVFRLIRVIRLVRTVKALKSLRTMVYAMLNSFVCLLWAFVMIGIVMFIFSMIFGNAVASFFQTLDLSDATKVENARNINEHFGSSYETMVTLFASISGGNDWMLYAQLLRMLDGGEFYLGCFAFYIGFCVIGVLNVVTGIFVDAAVMTRTEDEVVANFQDDEKRINQEVRKIFKDADQDRSGQMTYGEFSTHLKNPRVRAYLSGLDIDATEAGIIFTLMDVDGDNKISIDEFVDGTMRLKGSAKSIDLLSMMFDSARFSHKFGLLCSLVEDQLMEIKESLRPGGGADELRMFPPAQ</sequence>
<feature type="non-terminal residue" evidence="8">
    <location>
        <position position="1"/>
    </location>
</feature>
<dbReference type="Proteomes" id="UP000626109">
    <property type="component" value="Unassembled WGS sequence"/>
</dbReference>
<dbReference type="GO" id="GO:0001518">
    <property type="term" value="C:voltage-gated sodium channel complex"/>
    <property type="evidence" value="ECO:0007669"/>
    <property type="project" value="TreeGrafter"/>
</dbReference>
<feature type="transmembrane region" description="Helical" evidence="6">
    <location>
        <begin position="197"/>
        <end position="222"/>
    </location>
</feature>
<evidence type="ECO:0000313" key="8">
    <source>
        <dbReference type="EMBL" id="CAE8729274.1"/>
    </source>
</evidence>
<dbReference type="GO" id="GO:0086010">
    <property type="term" value="P:membrane depolarization during action potential"/>
    <property type="evidence" value="ECO:0007669"/>
    <property type="project" value="TreeGrafter"/>
</dbReference>
<keyword evidence="5 6" id="KW-0472">Membrane</keyword>
<dbReference type="EMBL" id="CAJNNW010035683">
    <property type="protein sequence ID" value="CAE8729274.1"/>
    <property type="molecule type" value="Genomic_DNA"/>
</dbReference>
<dbReference type="PANTHER" id="PTHR10037">
    <property type="entry name" value="VOLTAGE-GATED CATION CHANNEL CALCIUM AND SODIUM"/>
    <property type="match status" value="1"/>
</dbReference>
<evidence type="ECO:0000256" key="2">
    <source>
        <dbReference type="ARBA" id="ARBA00022692"/>
    </source>
</evidence>
<feature type="non-terminal residue" evidence="8">
    <location>
        <position position="376"/>
    </location>
</feature>
<dbReference type="Gene3D" id="1.10.287.70">
    <property type="match status" value="1"/>
</dbReference>
<dbReference type="GO" id="GO:0005509">
    <property type="term" value="F:calcium ion binding"/>
    <property type="evidence" value="ECO:0007669"/>
    <property type="project" value="InterPro"/>
</dbReference>
<evidence type="ECO:0000256" key="5">
    <source>
        <dbReference type="ARBA" id="ARBA00023136"/>
    </source>
</evidence>
<dbReference type="InterPro" id="IPR018247">
    <property type="entry name" value="EF_Hand_1_Ca_BS"/>
</dbReference>
<dbReference type="Pfam" id="PF13202">
    <property type="entry name" value="EF-hand_5"/>
    <property type="match status" value="1"/>
</dbReference>
<evidence type="ECO:0000256" key="6">
    <source>
        <dbReference type="SAM" id="Phobius"/>
    </source>
</evidence>
<reference evidence="8" key="1">
    <citation type="submission" date="2021-02" db="EMBL/GenBank/DDBJ databases">
        <authorList>
            <person name="Dougan E. K."/>
            <person name="Rhodes N."/>
            <person name="Thang M."/>
            <person name="Chan C."/>
        </authorList>
    </citation>
    <scope>NUCLEOTIDE SEQUENCE</scope>
</reference>
<accession>A0A813LG35</accession>
<dbReference type="SUPFAM" id="SSF81324">
    <property type="entry name" value="Voltage-gated potassium channels"/>
    <property type="match status" value="1"/>
</dbReference>
<dbReference type="Pfam" id="PF00520">
    <property type="entry name" value="Ion_trans"/>
    <property type="match status" value="1"/>
</dbReference>
<dbReference type="CDD" id="cd00051">
    <property type="entry name" value="EFh"/>
    <property type="match status" value="1"/>
</dbReference>
<proteinExistence type="predicted"/>
<dbReference type="Gene3D" id="1.20.120.350">
    <property type="entry name" value="Voltage-gated potassium channels. Chain C"/>
    <property type="match status" value="1"/>
</dbReference>
<evidence type="ECO:0000256" key="3">
    <source>
        <dbReference type="ARBA" id="ARBA00022837"/>
    </source>
</evidence>
<dbReference type="PROSITE" id="PS50222">
    <property type="entry name" value="EF_HAND_2"/>
    <property type="match status" value="2"/>
</dbReference>
<dbReference type="GO" id="GO:0070509">
    <property type="term" value="P:calcium ion import"/>
    <property type="evidence" value="ECO:0007669"/>
    <property type="project" value="TreeGrafter"/>
</dbReference>
<comment type="caution">
    <text evidence="8">The sequence shown here is derived from an EMBL/GenBank/DDBJ whole genome shotgun (WGS) entry which is preliminary data.</text>
</comment>
<dbReference type="InterPro" id="IPR005821">
    <property type="entry name" value="Ion_trans_dom"/>
</dbReference>
<evidence type="ECO:0000313" key="9">
    <source>
        <dbReference type="Proteomes" id="UP000626109"/>
    </source>
</evidence>
<evidence type="ECO:0000256" key="4">
    <source>
        <dbReference type="ARBA" id="ARBA00022989"/>
    </source>
</evidence>
<dbReference type="InterPro" id="IPR043203">
    <property type="entry name" value="VGCC_Ca_Na"/>
</dbReference>
<dbReference type="InterPro" id="IPR011992">
    <property type="entry name" value="EF-hand-dom_pair"/>
</dbReference>
<gene>
    <name evidence="8" type="ORF">PGLA2088_LOCUS45363</name>
</gene>
<dbReference type="InterPro" id="IPR002048">
    <property type="entry name" value="EF_hand_dom"/>
</dbReference>
<keyword evidence="3" id="KW-0106">Calcium</keyword>
<dbReference type="InterPro" id="IPR027359">
    <property type="entry name" value="Volt_channel_dom_sf"/>
</dbReference>
<dbReference type="PANTHER" id="PTHR10037:SF230">
    <property type="entry name" value="CA[2+]-CHANNEL PROTEIN ALPHA[[1]] SUBUNIT T, ISOFORM F"/>
    <property type="match status" value="1"/>
</dbReference>
<protein>
    <recommendedName>
        <fullName evidence="7">EF-hand domain-containing protein</fullName>
    </recommendedName>
</protein>
<dbReference type="Gene3D" id="1.10.238.10">
    <property type="entry name" value="EF-hand"/>
    <property type="match status" value="1"/>
</dbReference>
<feature type="domain" description="EF-hand" evidence="7">
    <location>
        <begin position="287"/>
        <end position="322"/>
    </location>
</feature>
<dbReference type="GO" id="GO:0005248">
    <property type="term" value="F:voltage-gated sodium channel activity"/>
    <property type="evidence" value="ECO:0007669"/>
    <property type="project" value="TreeGrafter"/>
</dbReference>
<feature type="domain" description="EF-hand" evidence="7">
    <location>
        <begin position="244"/>
        <end position="279"/>
    </location>
</feature>
<keyword evidence="2 6" id="KW-0812">Transmembrane</keyword>
<dbReference type="GO" id="GO:0008332">
    <property type="term" value="F:low voltage-gated calcium channel activity"/>
    <property type="evidence" value="ECO:0007669"/>
    <property type="project" value="TreeGrafter"/>
</dbReference>
<name>A0A813LG35_POLGL</name>
<dbReference type="SUPFAM" id="SSF47473">
    <property type="entry name" value="EF-hand"/>
    <property type="match status" value="1"/>
</dbReference>
<organism evidence="8 9">
    <name type="scientific">Polarella glacialis</name>
    <name type="common">Dinoflagellate</name>
    <dbReference type="NCBI Taxonomy" id="89957"/>
    <lineage>
        <taxon>Eukaryota</taxon>
        <taxon>Sar</taxon>
        <taxon>Alveolata</taxon>
        <taxon>Dinophyceae</taxon>
        <taxon>Suessiales</taxon>
        <taxon>Suessiaceae</taxon>
        <taxon>Polarella</taxon>
    </lineage>
</organism>
<dbReference type="AlphaFoldDB" id="A0A813LG35"/>
<evidence type="ECO:0000256" key="1">
    <source>
        <dbReference type="ARBA" id="ARBA00004141"/>
    </source>
</evidence>
<keyword evidence="4 6" id="KW-1133">Transmembrane helix</keyword>
<dbReference type="PROSITE" id="PS00018">
    <property type="entry name" value="EF_HAND_1"/>
    <property type="match status" value="2"/>
</dbReference>